<dbReference type="RefSeq" id="WP_070394183.1">
    <property type="nucleotide sequence ID" value="NZ_CP017599.1"/>
</dbReference>
<evidence type="ECO:0000313" key="2">
    <source>
        <dbReference type="EMBL" id="AOX01749.1"/>
    </source>
</evidence>
<name>A0A1D8TVS5_9CYAN</name>
<dbReference type="OrthoDB" id="462297at2"/>
<reference evidence="3" key="1">
    <citation type="submission" date="2016-10" db="EMBL/GenBank/DDBJ databases">
        <title>Comparative genomics uncovers the prolific and rare metabolic potential of the cyanobacterial genus Moorea.</title>
        <authorList>
            <person name="Leao T."/>
            <person name="Castelao G."/>
            <person name="Korobeynikov A."/>
            <person name="Monroe E.A."/>
            <person name="Podell S."/>
            <person name="Glukhov E."/>
            <person name="Allen E."/>
            <person name="Gerwick W.H."/>
            <person name="Gerwick L."/>
        </authorList>
    </citation>
    <scope>NUCLEOTIDE SEQUENCE [LARGE SCALE GENOMIC DNA]</scope>
    <source>
        <strain evidence="3">PAL-8-15-08-1</strain>
    </source>
</reference>
<dbReference type="KEGG" id="mpro:BJP34_21970"/>
<keyword evidence="1" id="KW-0472">Membrane</keyword>
<evidence type="ECO:0000313" key="3">
    <source>
        <dbReference type="Proteomes" id="UP000177870"/>
    </source>
</evidence>
<accession>A0A1D8TVS5</accession>
<protein>
    <submittedName>
        <fullName evidence="2">Uncharacterized protein</fullName>
    </submittedName>
</protein>
<feature type="transmembrane region" description="Helical" evidence="1">
    <location>
        <begin position="123"/>
        <end position="141"/>
    </location>
</feature>
<dbReference type="EMBL" id="CP017599">
    <property type="protein sequence ID" value="AOX01749.1"/>
    <property type="molecule type" value="Genomic_DNA"/>
</dbReference>
<keyword evidence="1" id="KW-0812">Transmembrane</keyword>
<sequence length="298" mass="34382">MHNDEYGNEIWKDYQDPLETYQQQFKEIYAAIKNRDRGYLYAAIKYIDPENSEDICHYFGIDKNSTLNNEFKFCKSFLFSPIKDLSIFQIPLLEGIAKMIEQAERQAVEFANFFAPVKDNTEILTGIIIVAFILTALYIAVKQSEQRRQLNQRQNLRPPQEQGRNRYLEQAQPRVNELPRKPSVLCLVVPSHQLSGLNQGYPITSNRVEKLISSASYFLCDRSIEAIDKKVNLNLNPGNINYASEEYAYIQLRIPEGEDMIRQKAKYSLKKKLPDGGAQIDKIARLINLDGLENFICA</sequence>
<organism evidence="2 3">
    <name type="scientific">Moorena producens PAL-8-15-08-1</name>
    <dbReference type="NCBI Taxonomy" id="1458985"/>
    <lineage>
        <taxon>Bacteria</taxon>
        <taxon>Bacillati</taxon>
        <taxon>Cyanobacteriota</taxon>
        <taxon>Cyanophyceae</taxon>
        <taxon>Coleofasciculales</taxon>
        <taxon>Coleofasciculaceae</taxon>
        <taxon>Moorena</taxon>
    </lineage>
</organism>
<evidence type="ECO:0000256" key="1">
    <source>
        <dbReference type="SAM" id="Phobius"/>
    </source>
</evidence>
<dbReference type="Proteomes" id="UP000177870">
    <property type="component" value="Chromosome"/>
</dbReference>
<proteinExistence type="predicted"/>
<gene>
    <name evidence="2" type="ORF">BJP34_21970</name>
</gene>
<keyword evidence="1" id="KW-1133">Transmembrane helix</keyword>
<dbReference type="AlphaFoldDB" id="A0A1D8TVS5"/>
<dbReference type="STRING" id="1458985.BJP34_21970"/>